<feature type="compositionally biased region" description="Basic and acidic residues" evidence="9">
    <location>
        <begin position="254"/>
        <end position="265"/>
    </location>
</feature>
<dbReference type="InterPro" id="IPR002447">
    <property type="entry name" value="Blactoglobulin"/>
</dbReference>
<protein>
    <submittedName>
        <fullName evidence="13">Beta-lactoglobulin-2</fullName>
    </submittedName>
</protein>
<dbReference type="RefSeq" id="XP_053061419.1">
    <property type="nucleotide sequence ID" value="XM_053205444.1"/>
</dbReference>
<dbReference type="InterPro" id="IPR000566">
    <property type="entry name" value="Lipocln_cytosolic_FA-bd_dom"/>
</dbReference>
<keyword evidence="6" id="KW-0683">Retinol-binding</keyword>
<dbReference type="Pfam" id="PF00061">
    <property type="entry name" value="Lipocalin"/>
    <property type="match status" value="1"/>
</dbReference>
<evidence type="ECO:0000313" key="12">
    <source>
        <dbReference type="Proteomes" id="UP001652583"/>
    </source>
</evidence>
<evidence type="ECO:0000256" key="3">
    <source>
        <dbReference type="ARBA" id="ARBA00011245"/>
    </source>
</evidence>
<dbReference type="GeneID" id="113598090"/>
<proteinExistence type="inferred from homology"/>
<dbReference type="CDD" id="cd19416">
    <property type="entry name" value="lipocalin_beta-LG-like"/>
    <property type="match status" value="1"/>
</dbReference>
<evidence type="ECO:0000256" key="9">
    <source>
        <dbReference type="SAM" id="MobiDB-lite"/>
    </source>
</evidence>
<evidence type="ECO:0000256" key="6">
    <source>
        <dbReference type="ARBA" id="ARBA00023072"/>
    </source>
</evidence>
<name>A0ABM3NPR7_ACIJB</name>
<feature type="signal peptide" evidence="10">
    <location>
        <begin position="1"/>
        <end position="18"/>
    </location>
</feature>
<dbReference type="InterPro" id="IPR012674">
    <property type="entry name" value="Calycin"/>
</dbReference>
<evidence type="ECO:0000256" key="1">
    <source>
        <dbReference type="ARBA" id="ARBA00004613"/>
    </source>
</evidence>
<feature type="domain" description="Lipocalin/cytosolic fatty-acid binding" evidence="11">
    <location>
        <begin position="34"/>
        <end position="174"/>
    </location>
</feature>
<dbReference type="Gene3D" id="2.40.128.20">
    <property type="match status" value="1"/>
</dbReference>
<keyword evidence="4" id="KW-0964">Secreted</keyword>
<dbReference type="Proteomes" id="UP001652583">
    <property type="component" value="Chromosome D4"/>
</dbReference>
<reference evidence="13" key="1">
    <citation type="submission" date="2025-08" db="UniProtKB">
        <authorList>
            <consortium name="RefSeq"/>
        </authorList>
    </citation>
    <scope>IDENTIFICATION</scope>
    <source>
        <tissue evidence="13">Blood</tissue>
    </source>
</reference>
<dbReference type="PANTHER" id="PTHR11430">
    <property type="entry name" value="LIPOCALIN"/>
    <property type="match status" value="1"/>
</dbReference>
<dbReference type="PANTHER" id="PTHR11430:SF117">
    <property type="entry name" value="GLYCODELIN"/>
    <property type="match status" value="1"/>
</dbReference>
<evidence type="ECO:0000256" key="4">
    <source>
        <dbReference type="ARBA" id="ARBA00022525"/>
    </source>
</evidence>
<keyword evidence="5" id="KW-0494">Milk protein</keyword>
<feature type="compositionally biased region" description="Low complexity" evidence="9">
    <location>
        <begin position="235"/>
        <end position="244"/>
    </location>
</feature>
<evidence type="ECO:0000256" key="8">
    <source>
        <dbReference type="RuleBase" id="RU003695"/>
    </source>
</evidence>
<evidence type="ECO:0000256" key="7">
    <source>
        <dbReference type="ARBA" id="ARBA00023157"/>
    </source>
</evidence>
<evidence type="ECO:0000256" key="2">
    <source>
        <dbReference type="ARBA" id="ARBA00006889"/>
    </source>
</evidence>
<keyword evidence="7" id="KW-1015">Disulfide bond</keyword>
<dbReference type="PRINTS" id="PR00179">
    <property type="entry name" value="LIPOCALIN"/>
</dbReference>
<feature type="chain" id="PRO_5046410779" evidence="10">
    <location>
        <begin position="19"/>
        <end position="337"/>
    </location>
</feature>
<dbReference type="InterPro" id="IPR002345">
    <property type="entry name" value="Lipocalin"/>
</dbReference>
<keyword evidence="10" id="KW-0732">Signal</keyword>
<keyword evidence="12" id="KW-1185">Reference proteome</keyword>
<organism evidence="12 13">
    <name type="scientific">Acinonyx jubatus</name>
    <name type="common">Cheetah</name>
    <dbReference type="NCBI Taxonomy" id="32536"/>
    <lineage>
        <taxon>Eukaryota</taxon>
        <taxon>Metazoa</taxon>
        <taxon>Chordata</taxon>
        <taxon>Craniata</taxon>
        <taxon>Vertebrata</taxon>
        <taxon>Euteleostomi</taxon>
        <taxon>Mammalia</taxon>
        <taxon>Eutheria</taxon>
        <taxon>Laurasiatheria</taxon>
        <taxon>Carnivora</taxon>
        <taxon>Feliformia</taxon>
        <taxon>Felidae</taxon>
        <taxon>Felinae</taxon>
        <taxon>Acinonyx</taxon>
    </lineage>
</organism>
<dbReference type="PRINTS" id="PR01172">
    <property type="entry name" value="BLCTOGLOBULN"/>
</dbReference>
<dbReference type="PROSITE" id="PS00213">
    <property type="entry name" value="LIPOCALIN"/>
    <property type="match status" value="1"/>
</dbReference>
<gene>
    <name evidence="13" type="primary">LOC113598090</name>
</gene>
<comment type="subcellular location">
    <subcellularLocation>
        <location evidence="1">Secreted</location>
    </subcellularLocation>
</comment>
<dbReference type="InterPro" id="IPR022272">
    <property type="entry name" value="Lipocalin_CS"/>
</dbReference>
<dbReference type="SUPFAM" id="SSF50814">
    <property type="entry name" value="Lipocalins"/>
    <property type="match status" value="1"/>
</dbReference>
<feature type="compositionally biased region" description="Polar residues" evidence="9">
    <location>
        <begin position="269"/>
        <end position="279"/>
    </location>
</feature>
<accession>A0ABM3NPR7</accession>
<feature type="region of interest" description="Disordered" evidence="9">
    <location>
        <begin position="206"/>
        <end position="337"/>
    </location>
</feature>
<evidence type="ECO:0000256" key="10">
    <source>
        <dbReference type="SAM" id="SignalP"/>
    </source>
</evidence>
<evidence type="ECO:0000256" key="5">
    <source>
        <dbReference type="ARBA" id="ARBA00022743"/>
    </source>
</evidence>
<comment type="similarity">
    <text evidence="2 8">Belongs to the calycin superfamily. Lipocalin family.</text>
</comment>
<evidence type="ECO:0000259" key="11">
    <source>
        <dbReference type="Pfam" id="PF00061"/>
    </source>
</evidence>
<sequence length="337" mass="36878">MKCLLLALGLALVCGLQAATVPLTMEDLDIRQVAGTWHSMAMAASDISLLDSETAPLRVYVQELRPTPRDNLEIILHKWENHACIEGNIMAQRTEDPAVFTVDYQGERKISVLDTDYTHYMFFCMEAPAPGMENGMMCQYLARTLKADNEVMEKFDRTLQTLPVHIRIILDLTQGKGPDLRAGCPSRQAPPATAMVTWKPAKPEAAAAAAAAGDTFNRTRGLRQKRQSDRGAAGGHPAHGTPGASQPEGEDDERAPHGHSRDGGHSRYRSTNHTSSGKGNCSEVLLDAHLTRTVPDPPPTGSKNVHPTLPGFKATPQSFNRHPHVRGQSLPRERQPH</sequence>
<comment type="subunit">
    <text evidence="3">Monomer.</text>
</comment>
<evidence type="ECO:0000313" key="13">
    <source>
        <dbReference type="RefSeq" id="XP_053061419.1"/>
    </source>
</evidence>